<protein>
    <recommendedName>
        <fullName evidence="4">Alpha/beta-hydrolase</fullName>
    </recommendedName>
</protein>
<dbReference type="STRING" id="1684307.A0A316UET6"/>
<organism evidence="2 3">
    <name type="scientific">Pseudomicrostroma glucosiphilum</name>
    <dbReference type="NCBI Taxonomy" id="1684307"/>
    <lineage>
        <taxon>Eukaryota</taxon>
        <taxon>Fungi</taxon>
        <taxon>Dikarya</taxon>
        <taxon>Basidiomycota</taxon>
        <taxon>Ustilaginomycotina</taxon>
        <taxon>Exobasidiomycetes</taxon>
        <taxon>Microstromatales</taxon>
        <taxon>Microstromatales incertae sedis</taxon>
        <taxon>Pseudomicrostroma</taxon>
    </lineage>
</organism>
<dbReference type="InterPro" id="IPR029058">
    <property type="entry name" value="AB_hydrolase_fold"/>
</dbReference>
<gene>
    <name evidence="2" type="ORF">BCV69DRAFT_296072</name>
</gene>
<evidence type="ECO:0000256" key="1">
    <source>
        <dbReference type="SAM" id="MobiDB-lite"/>
    </source>
</evidence>
<sequence>MSVLSTMSGERLTLPFARRGSSLDLKLDLYPFLHAPSSTSSSSSFPPPSPFVLYVHSAFSNPFFSGSRRDVPVWLLELCEKKGWPLVVGDYRLAPEVGVGEMLEDLQALWDFIAKAEEPSYVGSSNISASSKASASNTRASSPSVTEVITRLNWSIVSASPASEADTGAHTLNQNFALLQQGRGLDPTRACVLGAGIAGSYLALRAAASFSPAPLAVCAVGGGVELQSRDAEVGSPIALTADHEALLARLGRPDLAIVNALDRSLRDSHALGAARRGSEPWWRSRFYSSASRRRSEPGYREGKERRGFYRALRSAGRLGEVLREQVPMEKILDDLHRDKKGYPPVLVFSSRTEGVTDLDGGISTFINSLRRRDPIAAVFDDLLTAGLATKRWEERKIAADDQSHQGRPSTITTGLFDPGRRFMHRRLPHIATSLDGREGHEQTQLRLHSVHREDPSLQGEFDALEAFFEHWFERGPAVDGPEGTESDRIMKKRRAAEKL</sequence>
<dbReference type="OrthoDB" id="19653at2759"/>
<feature type="region of interest" description="Disordered" evidence="1">
    <location>
        <begin position="477"/>
        <end position="499"/>
    </location>
</feature>
<dbReference type="Proteomes" id="UP000245942">
    <property type="component" value="Unassembled WGS sequence"/>
</dbReference>
<dbReference type="RefSeq" id="XP_025350916.1">
    <property type="nucleotide sequence ID" value="XM_025493965.1"/>
</dbReference>
<evidence type="ECO:0008006" key="4">
    <source>
        <dbReference type="Google" id="ProtNLM"/>
    </source>
</evidence>
<dbReference type="Gene3D" id="3.40.50.1820">
    <property type="entry name" value="alpha/beta hydrolase"/>
    <property type="match status" value="1"/>
</dbReference>
<accession>A0A316UET6</accession>
<evidence type="ECO:0000313" key="3">
    <source>
        <dbReference type="Proteomes" id="UP000245942"/>
    </source>
</evidence>
<dbReference type="AlphaFoldDB" id="A0A316UET6"/>
<feature type="compositionally biased region" description="Basic residues" evidence="1">
    <location>
        <begin position="490"/>
        <end position="499"/>
    </location>
</feature>
<proteinExistence type="predicted"/>
<dbReference type="EMBL" id="KZ819321">
    <property type="protein sequence ID" value="PWN23756.1"/>
    <property type="molecule type" value="Genomic_DNA"/>
</dbReference>
<reference evidence="2 3" key="1">
    <citation type="journal article" date="2018" name="Mol. Biol. Evol.">
        <title>Broad Genomic Sampling Reveals a Smut Pathogenic Ancestry of the Fungal Clade Ustilaginomycotina.</title>
        <authorList>
            <person name="Kijpornyongpan T."/>
            <person name="Mondo S.J."/>
            <person name="Barry K."/>
            <person name="Sandor L."/>
            <person name="Lee J."/>
            <person name="Lipzen A."/>
            <person name="Pangilinan J."/>
            <person name="LaButti K."/>
            <person name="Hainaut M."/>
            <person name="Henrissat B."/>
            <person name="Grigoriev I.V."/>
            <person name="Spatafora J.W."/>
            <person name="Aime M.C."/>
        </authorList>
    </citation>
    <scope>NUCLEOTIDE SEQUENCE [LARGE SCALE GENOMIC DNA]</scope>
    <source>
        <strain evidence="2 3">MCA 4718</strain>
    </source>
</reference>
<evidence type="ECO:0000313" key="2">
    <source>
        <dbReference type="EMBL" id="PWN23756.1"/>
    </source>
</evidence>
<dbReference type="GeneID" id="37015699"/>
<dbReference type="SUPFAM" id="SSF53474">
    <property type="entry name" value="alpha/beta-Hydrolases"/>
    <property type="match status" value="1"/>
</dbReference>
<name>A0A316UET6_9BASI</name>
<keyword evidence="3" id="KW-1185">Reference proteome</keyword>